<keyword evidence="1" id="KW-1133">Transmembrane helix</keyword>
<dbReference type="InterPro" id="IPR039447">
    <property type="entry name" value="UreH-like_TM_dom"/>
</dbReference>
<keyword evidence="1" id="KW-0812">Transmembrane</keyword>
<feature type="transmembrane region" description="Helical" evidence="1">
    <location>
        <begin position="149"/>
        <end position="175"/>
    </location>
</feature>
<keyword evidence="4" id="KW-1185">Reference proteome</keyword>
<feature type="transmembrane region" description="Helical" evidence="1">
    <location>
        <begin position="225"/>
        <end position="243"/>
    </location>
</feature>
<dbReference type="Pfam" id="PF13386">
    <property type="entry name" value="DsbD_2"/>
    <property type="match status" value="1"/>
</dbReference>
<dbReference type="PANTHER" id="PTHR31272">
    <property type="entry name" value="CYTOCHROME C-TYPE BIOGENESIS PROTEIN HI_1454-RELATED"/>
    <property type="match status" value="1"/>
</dbReference>
<evidence type="ECO:0000313" key="3">
    <source>
        <dbReference type="EMBL" id="KIY22659.1"/>
    </source>
</evidence>
<feature type="transmembrane region" description="Helical" evidence="1">
    <location>
        <begin position="66"/>
        <end position="88"/>
    </location>
</feature>
<dbReference type="AlphaFoldDB" id="A0A0D6ZA30"/>
<proteinExistence type="predicted"/>
<gene>
    <name evidence="3" type="ORF">UB32_07510</name>
</gene>
<keyword evidence="1" id="KW-0472">Membrane</keyword>
<feature type="domain" description="Urease accessory protein UreH-like transmembrane" evidence="2">
    <location>
        <begin position="31"/>
        <end position="235"/>
    </location>
</feature>
<dbReference type="OrthoDB" id="43562at2"/>
<reference evidence="3 4" key="1">
    <citation type="submission" date="2015-01" db="EMBL/GenBank/DDBJ databases">
        <title>Draft genome sequences of the supercritical CO2 tolerant bacteria Bacillus subterraneus MITOT1 and Bacillus cereus MIT0214.</title>
        <authorList>
            <person name="Peet K.C."/>
            <person name="Thompson J.R."/>
        </authorList>
    </citation>
    <scope>NUCLEOTIDE SEQUENCE [LARGE SCALE GENOMIC DNA]</scope>
    <source>
        <strain evidence="3 4">MITOT1</strain>
    </source>
</reference>
<protein>
    <submittedName>
        <fullName evidence="3">Cytochrome C biosynthesis protein</fullName>
    </submittedName>
</protein>
<feature type="transmembrane region" description="Helical" evidence="1">
    <location>
        <begin position="26"/>
        <end position="45"/>
    </location>
</feature>
<name>A0A0D6ZA30_9BACI</name>
<organism evidence="3 4">
    <name type="scientific">Mesobacillus subterraneus</name>
    <dbReference type="NCBI Taxonomy" id="285983"/>
    <lineage>
        <taxon>Bacteria</taxon>
        <taxon>Bacillati</taxon>
        <taxon>Bacillota</taxon>
        <taxon>Bacilli</taxon>
        <taxon>Bacillales</taxon>
        <taxon>Bacillaceae</taxon>
        <taxon>Mesobacillus</taxon>
    </lineage>
</organism>
<feature type="transmembrane region" description="Helical" evidence="1">
    <location>
        <begin position="181"/>
        <end position="205"/>
    </location>
</feature>
<dbReference type="PANTHER" id="PTHR31272:SF4">
    <property type="entry name" value="CYTOCHROME C-TYPE BIOGENESIS PROTEIN HI_1454-RELATED"/>
    <property type="match status" value="1"/>
</dbReference>
<dbReference type="EMBL" id="JXIQ01000062">
    <property type="protein sequence ID" value="KIY22659.1"/>
    <property type="molecule type" value="Genomic_DNA"/>
</dbReference>
<sequence length="244" mass="26834">MYQLFTEISNFLSGPFFTLVNQTEQIPLLASFLLGLVGALAPCQLTGNLGAITYYGNRSLQTKSQWIEIVFFILGKILVFTLLGLTVWLVGHSFQQILPGFFSWFRKLIGPLFIVIGLSLIGLFAFNWVNRLTSVLPQWTGKGKTGSFLMGVSFSIAFCPTMFSLFFFTLMPIVLSTSYGAILPSVFAVGTSIPLIVFAAIISYVGLNGTLMKKSRNLGSVVQKLAGYILIIVGVFDTVTYWGM</sequence>
<dbReference type="RefSeq" id="WP_044392526.1">
    <property type="nucleotide sequence ID" value="NZ_JXIQ01000062.1"/>
</dbReference>
<evidence type="ECO:0000259" key="2">
    <source>
        <dbReference type="Pfam" id="PF13386"/>
    </source>
</evidence>
<evidence type="ECO:0000256" key="1">
    <source>
        <dbReference type="SAM" id="Phobius"/>
    </source>
</evidence>
<evidence type="ECO:0000313" key="4">
    <source>
        <dbReference type="Proteomes" id="UP000032512"/>
    </source>
</evidence>
<comment type="caution">
    <text evidence="3">The sequence shown here is derived from an EMBL/GenBank/DDBJ whole genome shotgun (WGS) entry which is preliminary data.</text>
</comment>
<dbReference type="InterPro" id="IPR051790">
    <property type="entry name" value="Cytochrome_c-biogenesis_DsbD"/>
</dbReference>
<feature type="transmembrane region" description="Helical" evidence="1">
    <location>
        <begin position="108"/>
        <end position="129"/>
    </location>
</feature>
<dbReference type="PATRIC" id="fig|285983.3.peg.4091"/>
<dbReference type="Proteomes" id="UP000032512">
    <property type="component" value="Unassembled WGS sequence"/>
</dbReference>
<accession>A0A0D6ZA30</accession>